<dbReference type="Pfam" id="PF03330">
    <property type="entry name" value="DPBB_1"/>
    <property type="match status" value="1"/>
</dbReference>
<accession>A0A9E8ZFF2</accession>
<dbReference type="RefSeq" id="WP_268610090.1">
    <property type="nucleotide sequence ID" value="NZ_CP113797.1"/>
</dbReference>
<comment type="similarity">
    <text evidence="3 4">Belongs to the RlpA family.</text>
</comment>
<feature type="domain" description="RlpA-like protein double-psi beta-barrel" evidence="5">
    <location>
        <begin position="210"/>
        <end position="294"/>
    </location>
</feature>
<keyword evidence="2 3" id="KW-0961">Cell wall biogenesis/degradation</keyword>
<keyword evidence="7" id="KW-1185">Reference proteome</keyword>
<dbReference type="InterPro" id="IPR034718">
    <property type="entry name" value="RlpA"/>
</dbReference>
<dbReference type="SUPFAM" id="SSF50685">
    <property type="entry name" value="Barwin-like endoglucanases"/>
    <property type="match status" value="1"/>
</dbReference>
<name>A0A9E8ZFF2_9CYAN</name>
<dbReference type="InterPro" id="IPR009009">
    <property type="entry name" value="RlpA-like_DPBB"/>
</dbReference>
<dbReference type="EC" id="4.2.2.-" evidence="3"/>
<dbReference type="GO" id="GO:0000270">
    <property type="term" value="P:peptidoglycan metabolic process"/>
    <property type="evidence" value="ECO:0007669"/>
    <property type="project" value="UniProtKB-UniRule"/>
</dbReference>
<evidence type="ECO:0000259" key="5">
    <source>
        <dbReference type="Pfam" id="PF03330"/>
    </source>
</evidence>
<dbReference type="GO" id="GO:0008932">
    <property type="term" value="F:lytic endotransglycosylase activity"/>
    <property type="evidence" value="ECO:0007669"/>
    <property type="project" value="UniProtKB-UniRule"/>
</dbReference>
<comment type="function">
    <text evidence="3">Lytic transglycosylase with a strong preference for naked glycan strands that lack stem peptides.</text>
</comment>
<proteinExistence type="inferred from homology"/>
<evidence type="ECO:0000256" key="2">
    <source>
        <dbReference type="ARBA" id="ARBA00023316"/>
    </source>
</evidence>
<gene>
    <name evidence="3" type="primary">rlpA</name>
    <name evidence="6" type="ORF">OXH18_24165</name>
</gene>
<evidence type="ECO:0000256" key="4">
    <source>
        <dbReference type="RuleBase" id="RU003495"/>
    </source>
</evidence>
<evidence type="ECO:0000313" key="6">
    <source>
        <dbReference type="EMBL" id="WAL60225.1"/>
    </source>
</evidence>
<dbReference type="NCBIfam" id="TIGR00413">
    <property type="entry name" value="rlpA"/>
    <property type="match status" value="1"/>
</dbReference>
<dbReference type="PANTHER" id="PTHR34183">
    <property type="entry name" value="ENDOLYTIC PEPTIDOGLYCAN TRANSGLYCOSYLASE RLPA"/>
    <property type="match status" value="1"/>
</dbReference>
<dbReference type="EMBL" id="CP113797">
    <property type="protein sequence ID" value="WAL60225.1"/>
    <property type="molecule type" value="Genomic_DNA"/>
</dbReference>
<keyword evidence="1 3" id="KW-0456">Lyase</keyword>
<dbReference type="PANTHER" id="PTHR34183:SF1">
    <property type="entry name" value="ENDOLYTIC PEPTIDOGLYCAN TRANSGLYCOSYLASE RLPA"/>
    <property type="match status" value="1"/>
</dbReference>
<dbReference type="Proteomes" id="UP001163152">
    <property type="component" value="Chromosome"/>
</dbReference>
<dbReference type="KEGG" id="tsin:OXH18_24165"/>
<dbReference type="InterPro" id="IPR036908">
    <property type="entry name" value="RlpA-like_sf"/>
</dbReference>
<organism evidence="6 7">
    <name type="scientific">Thermocoleostomius sinensis A174</name>
    <dbReference type="NCBI Taxonomy" id="2016057"/>
    <lineage>
        <taxon>Bacteria</taxon>
        <taxon>Bacillati</taxon>
        <taxon>Cyanobacteriota</taxon>
        <taxon>Cyanophyceae</taxon>
        <taxon>Oculatellales</taxon>
        <taxon>Oculatellaceae</taxon>
        <taxon>Thermocoleostomius</taxon>
    </lineage>
</organism>
<evidence type="ECO:0000256" key="1">
    <source>
        <dbReference type="ARBA" id="ARBA00023239"/>
    </source>
</evidence>
<dbReference type="HAMAP" id="MF_02071">
    <property type="entry name" value="RlpA"/>
    <property type="match status" value="1"/>
</dbReference>
<evidence type="ECO:0000313" key="7">
    <source>
        <dbReference type="Proteomes" id="UP001163152"/>
    </source>
</evidence>
<dbReference type="GO" id="GO:0071555">
    <property type="term" value="P:cell wall organization"/>
    <property type="evidence" value="ECO:0007669"/>
    <property type="project" value="UniProtKB-KW"/>
</dbReference>
<protein>
    <recommendedName>
        <fullName evidence="3">Probable endolytic peptidoglycan transglycosylase RlpA</fullName>
        <ecNumber evidence="3">4.2.2.-</ecNumber>
    </recommendedName>
</protein>
<reference evidence="6" key="1">
    <citation type="submission" date="2022-12" db="EMBL/GenBank/DDBJ databases">
        <title>Polyphasic identification of a Novel Hot-Spring Cyanobacterium Ocullathermofonsia sinensis gen nov. sp. nov. and Genomic Insights on its Adaptations to the Thermal Habitat.</title>
        <authorList>
            <person name="Daroch M."/>
            <person name="Tang J."/>
            <person name="Jiang Y."/>
        </authorList>
    </citation>
    <scope>NUCLEOTIDE SEQUENCE</scope>
    <source>
        <strain evidence="6">PKUAC-SCTA174</strain>
    </source>
</reference>
<sequence length="344" mass="38499">MHEASLIHSDLMQQFINGLLRRSNTIRDLIGQITPTVTITIADNPCAATQRSQRPGWRLWPLGNNLHQSQLETDNFAHCTGLWQTDWSQPEPIQQVFQVRLRGHVIAEAPTYVEAEAIARQLYQVLRQPSFTPYHLVPAIVNGLPTGKAGDALVFSIQRDWATLLDRNPELLAIQWTNNLRTALNVPPLSLVDAQSQMYGLVPTDRQLVGVASWYGPYFHGQLTATGEVFHQHELTAAHPSLPFNTYLKVINQLTGKTVIVRVNDRGPYFEDRSLDLSLEAARCLGSEVKGIVPYEAVIMEKADLAQWHQSNQMTASSITGTQSTQSTWLQGLLARQSDSTQPY</sequence>
<dbReference type="AlphaFoldDB" id="A0A9E8ZFF2"/>
<dbReference type="CDD" id="cd22268">
    <property type="entry name" value="DPBB_RlpA-like"/>
    <property type="match status" value="1"/>
</dbReference>
<dbReference type="Gene3D" id="2.40.40.10">
    <property type="entry name" value="RlpA-like domain"/>
    <property type="match status" value="1"/>
</dbReference>
<evidence type="ECO:0000256" key="3">
    <source>
        <dbReference type="HAMAP-Rule" id="MF_02071"/>
    </source>
</evidence>
<dbReference type="InterPro" id="IPR012997">
    <property type="entry name" value="RplA"/>
</dbReference>